<proteinExistence type="predicted"/>
<name>A0A3Q0RR89_AMPCI</name>
<dbReference type="GeneTree" id="ENSGT00950000182912"/>
<dbReference type="PANTHER" id="PTHR31025">
    <property type="entry name" value="SI:CH211-196P9.1-RELATED"/>
    <property type="match status" value="1"/>
</dbReference>
<reference evidence="1" key="1">
    <citation type="submission" date="2025-08" db="UniProtKB">
        <authorList>
            <consortium name="Ensembl"/>
        </authorList>
    </citation>
    <scope>IDENTIFICATION</scope>
</reference>
<evidence type="ECO:0000313" key="1">
    <source>
        <dbReference type="Ensembl" id="ENSACIP00000014929.1"/>
    </source>
</evidence>
<dbReference type="OMA" id="ENVCQIK"/>
<organism evidence="1 2">
    <name type="scientific">Amphilophus citrinellus</name>
    <name type="common">Midas cichlid</name>
    <name type="synonym">Cichlasoma citrinellum</name>
    <dbReference type="NCBI Taxonomy" id="61819"/>
    <lineage>
        <taxon>Eukaryota</taxon>
        <taxon>Metazoa</taxon>
        <taxon>Chordata</taxon>
        <taxon>Craniata</taxon>
        <taxon>Vertebrata</taxon>
        <taxon>Euteleostomi</taxon>
        <taxon>Actinopterygii</taxon>
        <taxon>Neopterygii</taxon>
        <taxon>Teleostei</taxon>
        <taxon>Neoteleostei</taxon>
        <taxon>Acanthomorphata</taxon>
        <taxon>Ovalentaria</taxon>
        <taxon>Cichlomorphae</taxon>
        <taxon>Cichliformes</taxon>
        <taxon>Cichlidae</taxon>
        <taxon>New World cichlids</taxon>
        <taxon>Cichlasomatinae</taxon>
        <taxon>Heroini</taxon>
        <taxon>Amphilophus</taxon>
    </lineage>
</organism>
<dbReference type="PANTHER" id="PTHR31025:SF19">
    <property type="entry name" value="SI:CH73-42K18.1-RELATED"/>
    <property type="match status" value="1"/>
</dbReference>
<keyword evidence="2" id="KW-1185">Reference proteome</keyword>
<dbReference type="Ensembl" id="ENSACIT00000015332.1">
    <property type="protein sequence ID" value="ENSACIP00000014929.1"/>
    <property type="gene ID" value="ENSACIG00000011607.1"/>
</dbReference>
<dbReference type="Proteomes" id="UP000261340">
    <property type="component" value="Unplaced"/>
</dbReference>
<protein>
    <submittedName>
        <fullName evidence="1">Uncharacterized protein</fullName>
    </submittedName>
</protein>
<sequence>MASKMLLRVIISPQEIRKVHLDRVPDSVDALKLELKNRFQFHQSFDLQYEDENFPDFCKLTHVDDLPKEKVTLRVIFCFAVSSDSSPIQFYIPTFAYDVELRLRQGNDAFRKNGTLLAISRDMKSEILEKTAETIYSFKAYPGNDDFKSVAIALIEKHPCIKEPGFTSGWYGWKIKMKVRKRNKVKKPRRSETNFLPDLPQGRDLKNLEVERQKIEEEPPVSAVTVRWPALFTERQVEFTRLMSMDLHSFYEGLDRHLVKLLQLFRLKCYGTVQGMTSLLESLTKDVSTFLLSSFKAIETRDKPVYSVLISSLVENVCQIKHVAQQE</sequence>
<reference evidence="1" key="2">
    <citation type="submission" date="2025-09" db="UniProtKB">
        <authorList>
            <consortium name="Ensembl"/>
        </authorList>
    </citation>
    <scope>IDENTIFICATION</scope>
</reference>
<dbReference type="AlphaFoldDB" id="A0A3Q0RR89"/>
<accession>A0A3Q0RR89</accession>
<evidence type="ECO:0000313" key="2">
    <source>
        <dbReference type="Proteomes" id="UP000261340"/>
    </source>
</evidence>